<dbReference type="PROSITE" id="PS51792">
    <property type="entry name" value="YIPPEE"/>
    <property type="match status" value="1"/>
</dbReference>
<dbReference type="InterPro" id="IPR039058">
    <property type="entry name" value="Yippee_fam"/>
</dbReference>
<feature type="domain" description="Yippee" evidence="5">
    <location>
        <begin position="85"/>
        <end position="217"/>
    </location>
</feature>
<evidence type="ECO:0000313" key="7">
    <source>
        <dbReference type="Proteomes" id="UP000076580"/>
    </source>
</evidence>
<dbReference type="GeneID" id="63712782"/>
<feature type="compositionally biased region" description="Low complexity" evidence="4">
    <location>
        <begin position="46"/>
        <end position="60"/>
    </location>
</feature>
<dbReference type="RefSeq" id="XP_040658364.1">
    <property type="nucleotide sequence ID" value="XM_040797481.1"/>
</dbReference>
<gene>
    <name evidence="6" type="ORF">DCS_00139</name>
</gene>
<comment type="caution">
    <text evidence="6">The sequence shown here is derived from an EMBL/GenBank/DDBJ whole genome shotgun (WGS) entry which is preliminary data.</text>
</comment>
<sequence length="301" mass="32951">MPRDSRISATRPVFPSFLLPTLKLGRQRRRSETPSSSSSPPPPFSPTAASASSSANGSPPEDASFISRHVAAPPSGGRLARAAPDTLRCMNCSTDLALASQIISKGFTGRYGRAFLVAPPPPESTPPEKQPPPPQDQQRRRRQQQQRPSKDRLDLVNIRVGRSEDRQLVTGWHVVADICCATCSRKLGWKYVDAREQSQKYKVGKYILEVERVMTHRTWEDVDVPDATPDSTAGDEGDDDLVVFDSEDEDECEDIFAGVWDAETVAKRRKQTIARRQHSAAAAAATTTTATVTMTTAAHGL</sequence>
<comment type="similarity">
    <text evidence="1">Belongs to the yippee family.</text>
</comment>
<organism evidence="6 7">
    <name type="scientific">Drechmeria coniospora</name>
    <name type="common">Nematophagous fungus</name>
    <name type="synonym">Meria coniospora</name>
    <dbReference type="NCBI Taxonomy" id="98403"/>
    <lineage>
        <taxon>Eukaryota</taxon>
        <taxon>Fungi</taxon>
        <taxon>Dikarya</taxon>
        <taxon>Ascomycota</taxon>
        <taxon>Pezizomycotina</taxon>
        <taxon>Sordariomycetes</taxon>
        <taxon>Hypocreomycetidae</taxon>
        <taxon>Hypocreales</taxon>
        <taxon>Ophiocordycipitaceae</taxon>
        <taxon>Drechmeria</taxon>
    </lineage>
</organism>
<dbReference type="STRING" id="98403.A0A151GPT1"/>
<dbReference type="PANTHER" id="PTHR13848">
    <property type="entry name" value="PROTEIN YIPPEE-LIKE CG15309-RELATED"/>
    <property type="match status" value="1"/>
</dbReference>
<feature type="compositionally biased region" description="Pro residues" evidence="4">
    <location>
        <begin position="118"/>
        <end position="135"/>
    </location>
</feature>
<evidence type="ECO:0000313" key="6">
    <source>
        <dbReference type="EMBL" id="KYK59012.1"/>
    </source>
</evidence>
<dbReference type="GO" id="GO:0046872">
    <property type="term" value="F:metal ion binding"/>
    <property type="evidence" value="ECO:0007669"/>
    <property type="project" value="UniProtKB-KW"/>
</dbReference>
<dbReference type="InParanoid" id="A0A151GPT1"/>
<evidence type="ECO:0000256" key="1">
    <source>
        <dbReference type="ARBA" id="ARBA00005613"/>
    </source>
</evidence>
<evidence type="ECO:0000259" key="5">
    <source>
        <dbReference type="PROSITE" id="PS51792"/>
    </source>
</evidence>
<keyword evidence="7" id="KW-1185">Reference proteome</keyword>
<protein>
    <submittedName>
        <fullName evidence="6">Yippee family protein</fullName>
    </submittedName>
</protein>
<reference evidence="6 7" key="1">
    <citation type="journal article" date="2016" name="Sci. Rep.">
        <title>Insights into Adaptations to a Near-Obligate Nematode Endoparasitic Lifestyle from the Finished Genome of Drechmeria coniospora.</title>
        <authorList>
            <person name="Zhang L."/>
            <person name="Zhou Z."/>
            <person name="Guo Q."/>
            <person name="Fokkens L."/>
            <person name="Miskei M."/>
            <person name="Pocsi I."/>
            <person name="Zhang W."/>
            <person name="Chen M."/>
            <person name="Wang L."/>
            <person name="Sun Y."/>
            <person name="Donzelli B.G."/>
            <person name="Gibson D.M."/>
            <person name="Nelson D.R."/>
            <person name="Luo J.G."/>
            <person name="Rep M."/>
            <person name="Liu H."/>
            <person name="Yang S."/>
            <person name="Wang J."/>
            <person name="Krasnoff S.B."/>
            <person name="Xu Y."/>
            <person name="Molnar I."/>
            <person name="Lin M."/>
        </authorList>
    </citation>
    <scope>NUCLEOTIDE SEQUENCE [LARGE SCALE GENOMIC DNA]</scope>
    <source>
        <strain evidence="6 7">ARSEF 6962</strain>
    </source>
</reference>
<evidence type="ECO:0000256" key="3">
    <source>
        <dbReference type="ARBA" id="ARBA00022833"/>
    </source>
</evidence>
<feature type="region of interest" description="Disordered" evidence="4">
    <location>
        <begin position="18"/>
        <end position="77"/>
    </location>
</feature>
<accession>A0A151GPT1</accession>
<dbReference type="Pfam" id="PF03226">
    <property type="entry name" value="Yippee-Mis18"/>
    <property type="match status" value="1"/>
</dbReference>
<name>A0A151GPT1_DRECN</name>
<dbReference type="EMBL" id="LAYC01000001">
    <property type="protein sequence ID" value="KYK59012.1"/>
    <property type="molecule type" value="Genomic_DNA"/>
</dbReference>
<feature type="region of interest" description="Disordered" evidence="4">
    <location>
        <begin position="113"/>
        <end position="154"/>
    </location>
</feature>
<evidence type="ECO:0000256" key="4">
    <source>
        <dbReference type="SAM" id="MobiDB-lite"/>
    </source>
</evidence>
<dbReference type="Proteomes" id="UP000076580">
    <property type="component" value="Chromosome 01"/>
</dbReference>
<dbReference type="InterPro" id="IPR004910">
    <property type="entry name" value="Yippee/Mis18/Cereblon"/>
</dbReference>
<proteinExistence type="inferred from homology"/>
<dbReference type="InterPro" id="IPR034751">
    <property type="entry name" value="Yippee"/>
</dbReference>
<dbReference type="AlphaFoldDB" id="A0A151GPT1"/>
<keyword evidence="3" id="KW-0862">Zinc</keyword>
<keyword evidence="2" id="KW-0479">Metal-binding</keyword>
<evidence type="ECO:0000256" key="2">
    <source>
        <dbReference type="ARBA" id="ARBA00022723"/>
    </source>
</evidence>